<proteinExistence type="predicted"/>
<name>A0A409WBN6_9AGAR</name>
<gene>
    <name evidence="1" type="ORF">CVT26_001069</name>
</gene>
<dbReference type="Proteomes" id="UP000284706">
    <property type="component" value="Unassembled WGS sequence"/>
</dbReference>
<dbReference type="AlphaFoldDB" id="A0A409WBN6"/>
<keyword evidence="2" id="KW-1185">Reference proteome</keyword>
<reference evidence="1 2" key="1">
    <citation type="journal article" date="2018" name="Evol. Lett.">
        <title>Horizontal gene cluster transfer increased hallucinogenic mushroom diversity.</title>
        <authorList>
            <person name="Reynolds H.T."/>
            <person name="Vijayakumar V."/>
            <person name="Gluck-Thaler E."/>
            <person name="Korotkin H.B."/>
            <person name="Matheny P.B."/>
            <person name="Slot J.C."/>
        </authorList>
    </citation>
    <scope>NUCLEOTIDE SEQUENCE [LARGE SCALE GENOMIC DNA]</scope>
    <source>
        <strain evidence="1 2">SRW20</strain>
    </source>
</reference>
<dbReference type="InParanoid" id="A0A409WBN6"/>
<organism evidence="1 2">
    <name type="scientific">Gymnopilus dilepis</name>
    <dbReference type="NCBI Taxonomy" id="231916"/>
    <lineage>
        <taxon>Eukaryota</taxon>
        <taxon>Fungi</taxon>
        <taxon>Dikarya</taxon>
        <taxon>Basidiomycota</taxon>
        <taxon>Agaricomycotina</taxon>
        <taxon>Agaricomycetes</taxon>
        <taxon>Agaricomycetidae</taxon>
        <taxon>Agaricales</taxon>
        <taxon>Agaricineae</taxon>
        <taxon>Hymenogastraceae</taxon>
        <taxon>Gymnopilus</taxon>
    </lineage>
</organism>
<evidence type="ECO:0000313" key="2">
    <source>
        <dbReference type="Proteomes" id="UP000284706"/>
    </source>
</evidence>
<comment type="caution">
    <text evidence="1">The sequence shown here is derived from an EMBL/GenBank/DDBJ whole genome shotgun (WGS) entry which is preliminary data.</text>
</comment>
<accession>A0A409WBN6</accession>
<evidence type="ECO:0000313" key="1">
    <source>
        <dbReference type="EMBL" id="PPQ75880.1"/>
    </source>
</evidence>
<dbReference type="EMBL" id="NHYE01005219">
    <property type="protein sequence ID" value="PPQ75880.1"/>
    <property type="molecule type" value="Genomic_DNA"/>
</dbReference>
<sequence>MTVQGHLPGRAIEINVDVIQTVDAATVPVSRADPPRTERRREREWDRARERVREVKMNNREASVSSNAGGLLWWSLPILVQRSDFLRMQLQARRR</sequence>
<protein>
    <submittedName>
        <fullName evidence="1">Uncharacterized protein</fullName>
    </submittedName>
</protein>